<evidence type="ECO:0000313" key="2">
    <source>
        <dbReference type="Proteomes" id="UP000008744"/>
    </source>
</evidence>
<sequence length="144" mass="16123">MNARVREQWPQWVTGSKISNKRTTQTQTQVRAQVQAQTQQRARGLSSAIANPQSALNVAMTLLTIWPECPMPNYRSEIHHKWHGRIDDTKRGRIKPPRSGAERRGAQRIITGGAKYSREPKVINGGTEPIIITIAIAIAMPSFT</sequence>
<accession>B4HBK5</accession>
<dbReference type="HOGENOM" id="CLU_1798469_0_0_1"/>
<keyword evidence="2" id="KW-1185">Reference proteome</keyword>
<gene>
    <name evidence="1" type="primary">Dper\GL23241</name>
    <name evidence="1" type="ORF">Dper_GL23241</name>
</gene>
<dbReference type="Proteomes" id="UP000008744">
    <property type="component" value="Unassembled WGS sequence"/>
</dbReference>
<organism evidence="2">
    <name type="scientific">Drosophila persimilis</name>
    <name type="common">Fruit fly</name>
    <dbReference type="NCBI Taxonomy" id="7234"/>
    <lineage>
        <taxon>Eukaryota</taxon>
        <taxon>Metazoa</taxon>
        <taxon>Ecdysozoa</taxon>
        <taxon>Arthropoda</taxon>
        <taxon>Hexapoda</taxon>
        <taxon>Insecta</taxon>
        <taxon>Pterygota</taxon>
        <taxon>Neoptera</taxon>
        <taxon>Endopterygota</taxon>
        <taxon>Diptera</taxon>
        <taxon>Brachycera</taxon>
        <taxon>Muscomorpha</taxon>
        <taxon>Ephydroidea</taxon>
        <taxon>Drosophilidae</taxon>
        <taxon>Drosophila</taxon>
        <taxon>Sophophora</taxon>
    </lineage>
</organism>
<dbReference type="EMBL" id="CH479259">
    <property type="protein sequence ID" value="EDW39393.1"/>
    <property type="molecule type" value="Genomic_DNA"/>
</dbReference>
<name>B4HBK5_DROPE</name>
<reference evidence="1 2" key="1">
    <citation type="journal article" date="2007" name="Nature">
        <title>Evolution of genes and genomes on the Drosophila phylogeny.</title>
        <authorList>
            <consortium name="Drosophila 12 Genomes Consortium"/>
            <person name="Clark A.G."/>
            <person name="Eisen M.B."/>
            <person name="Smith D.R."/>
            <person name="Bergman C.M."/>
            <person name="Oliver B."/>
            <person name="Markow T.A."/>
            <person name="Kaufman T.C."/>
            <person name="Kellis M."/>
            <person name="Gelbart W."/>
            <person name="Iyer V.N."/>
            <person name="Pollard D.A."/>
            <person name="Sackton T.B."/>
            <person name="Larracuente A.M."/>
            <person name="Singh N.D."/>
            <person name="Abad J.P."/>
            <person name="Abt D.N."/>
            <person name="Adryan B."/>
            <person name="Aguade M."/>
            <person name="Akashi H."/>
            <person name="Anderson W.W."/>
            <person name="Aquadro C.F."/>
            <person name="Ardell D.H."/>
            <person name="Arguello R."/>
            <person name="Artieri C.G."/>
            <person name="Barbash D.A."/>
            <person name="Barker D."/>
            <person name="Barsanti P."/>
            <person name="Batterham P."/>
            <person name="Batzoglou S."/>
            <person name="Begun D."/>
            <person name="Bhutkar A."/>
            <person name="Blanco E."/>
            <person name="Bosak S.A."/>
            <person name="Bradley R.K."/>
            <person name="Brand A.D."/>
            <person name="Brent M.R."/>
            <person name="Brooks A.N."/>
            <person name="Brown R.H."/>
            <person name="Butlin R.K."/>
            <person name="Caggese C."/>
            <person name="Calvi B.R."/>
            <person name="Bernardo de Carvalho A."/>
            <person name="Caspi A."/>
            <person name="Castrezana S."/>
            <person name="Celniker S.E."/>
            <person name="Chang J.L."/>
            <person name="Chapple C."/>
            <person name="Chatterji S."/>
            <person name="Chinwalla A."/>
            <person name="Civetta A."/>
            <person name="Clifton S.W."/>
            <person name="Comeron J.M."/>
            <person name="Costello J.C."/>
            <person name="Coyne J.A."/>
            <person name="Daub J."/>
            <person name="David R.G."/>
            <person name="Delcher A.L."/>
            <person name="Delehaunty K."/>
            <person name="Do C.B."/>
            <person name="Ebling H."/>
            <person name="Edwards K."/>
            <person name="Eickbush T."/>
            <person name="Evans J.D."/>
            <person name="Filipski A."/>
            <person name="Findeiss S."/>
            <person name="Freyhult E."/>
            <person name="Fulton L."/>
            <person name="Fulton R."/>
            <person name="Garcia A.C."/>
            <person name="Gardiner A."/>
            <person name="Garfield D.A."/>
            <person name="Garvin B.E."/>
            <person name="Gibson G."/>
            <person name="Gilbert D."/>
            <person name="Gnerre S."/>
            <person name="Godfrey J."/>
            <person name="Good R."/>
            <person name="Gotea V."/>
            <person name="Gravely B."/>
            <person name="Greenberg A.J."/>
            <person name="Griffiths-Jones S."/>
            <person name="Gross S."/>
            <person name="Guigo R."/>
            <person name="Gustafson E.A."/>
            <person name="Haerty W."/>
            <person name="Hahn M.W."/>
            <person name="Halligan D.L."/>
            <person name="Halpern A.L."/>
            <person name="Halter G.M."/>
            <person name="Han M.V."/>
            <person name="Heger A."/>
            <person name="Hillier L."/>
            <person name="Hinrichs A.S."/>
            <person name="Holmes I."/>
            <person name="Hoskins R.A."/>
            <person name="Hubisz M.J."/>
            <person name="Hultmark D."/>
            <person name="Huntley M.A."/>
            <person name="Jaffe D.B."/>
            <person name="Jagadeeshan S."/>
            <person name="Jeck W.R."/>
            <person name="Johnson J."/>
            <person name="Jones C.D."/>
            <person name="Jordan W.C."/>
            <person name="Karpen G.H."/>
            <person name="Kataoka E."/>
            <person name="Keightley P.D."/>
            <person name="Kheradpour P."/>
            <person name="Kirkness E.F."/>
            <person name="Koerich L.B."/>
            <person name="Kristiansen K."/>
            <person name="Kudrna D."/>
            <person name="Kulathinal R.J."/>
            <person name="Kumar S."/>
            <person name="Kwok R."/>
            <person name="Lander E."/>
            <person name="Langley C.H."/>
            <person name="Lapoint R."/>
            <person name="Lazzaro B.P."/>
            <person name="Lee S.J."/>
            <person name="Levesque L."/>
            <person name="Li R."/>
            <person name="Lin C.F."/>
            <person name="Lin M.F."/>
            <person name="Lindblad-Toh K."/>
            <person name="Llopart A."/>
            <person name="Long M."/>
            <person name="Low L."/>
            <person name="Lozovsky E."/>
            <person name="Lu J."/>
            <person name="Luo M."/>
            <person name="Machado C.A."/>
            <person name="Makalowski W."/>
            <person name="Marzo M."/>
            <person name="Matsuda M."/>
            <person name="Matzkin L."/>
            <person name="McAllister B."/>
            <person name="McBride C.S."/>
            <person name="McKernan B."/>
            <person name="McKernan K."/>
            <person name="Mendez-Lago M."/>
            <person name="Minx P."/>
            <person name="Mollenhauer M.U."/>
            <person name="Montooth K."/>
            <person name="Mount S.M."/>
            <person name="Mu X."/>
            <person name="Myers E."/>
            <person name="Negre B."/>
            <person name="Newfeld S."/>
            <person name="Nielsen R."/>
            <person name="Noor M.A."/>
            <person name="O'Grady P."/>
            <person name="Pachter L."/>
            <person name="Papaceit M."/>
            <person name="Parisi M.J."/>
            <person name="Parisi M."/>
            <person name="Parts L."/>
            <person name="Pedersen J.S."/>
            <person name="Pesole G."/>
            <person name="Phillippy A.M."/>
            <person name="Ponting C.P."/>
            <person name="Pop M."/>
            <person name="Porcelli D."/>
            <person name="Powell J.R."/>
            <person name="Prohaska S."/>
            <person name="Pruitt K."/>
            <person name="Puig M."/>
            <person name="Quesneville H."/>
            <person name="Ram K.R."/>
            <person name="Rand D."/>
            <person name="Rasmussen M.D."/>
            <person name="Reed L.K."/>
            <person name="Reenan R."/>
            <person name="Reily A."/>
            <person name="Remington K.A."/>
            <person name="Rieger T.T."/>
            <person name="Ritchie M.G."/>
            <person name="Robin C."/>
            <person name="Rogers Y.H."/>
            <person name="Rohde C."/>
            <person name="Rozas J."/>
            <person name="Rubenfield M.J."/>
            <person name="Ruiz A."/>
            <person name="Russo S."/>
            <person name="Salzberg S.L."/>
            <person name="Sanchez-Gracia A."/>
            <person name="Saranga D.J."/>
            <person name="Sato H."/>
            <person name="Schaeffer S.W."/>
            <person name="Schatz M.C."/>
            <person name="Schlenke T."/>
            <person name="Schwartz R."/>
            <person name="Segarra C."/>
            <person name="Singh R.S."/>
            <person name="Sirot L."/>
            <person name="Sirota M."/>
            <person name="Sisneros N.B."/>
            <person name="Smith C.D."/>
            <person name="Smith T.F."/>
            <person name="Spieth J."/>
            <person name="Stage D.E."/>
            <person name="Stark A."/>
            <person name="Stephan W."/>
            <person name="Strausberg R.L."/>
            <person name="Strempel S."/>
            <person name="Sturgill D."/>
            <person name="Sutton G."/>
            <person name="Sutton G.G."/>
            <person name="Tao W."/>
            <person name="Teichmann S."/>
            <person name="Tobari Y.N."/>
            <person name="Tomimura Y."/>
            <person name="Tsolas J.M."/>
            <person name="Valente V.L."/>
            <person name="Venter E."/>
            <person name="Venter J.C."/>
            <person name="Vicario S."/>
            <person name="Vieira F.G."/>
            <person name="Vilella A.J."/>
            <person name="Villasante A."/>
            <person name="Walenz B."/>
            <person name="Wang J."/>
            <person name="Wasserman M."/>
            <person name="Watts T."/>
            <person name="Wilson D."/>
            <person name="Wilson R.K."/>
            <person name="Wing R.A."/>
            <person name="Wolfner M.F."/>
            <person name="Wong A."/>
            <person name="Wong G.K."/>
            <person name="Wu C.I."/>
            <person name="Wu G."/>
            <person name="Yamamoto D."/>
            <person name="Yang H.P."/>
            <person name="Yang S.P."/>
            <person name="Yorke J.A."/>
            <person name="Yoshida K."/>
            <person name="Zdobnov E."/>
            <person name="Zhang P."/>
            <person name="Zhang Y."/>
            <person name="Zimin A.V."/>
            <person name="Baldwin J."/>
            <person name="Abdouelleil A."/>
            <person name="Abdulkadir J."/>
            <person name="Abebe A."/>
            <person name="Abera B."/>
            <person name="Abreu J."/>
            <person name="Acer S.C."/>
            <person name="Aftuck L."/>
            <person name="Alexander A."/>
            <person name="An P."/>
            <person name="Anderson E."/>
            <person name="Anderson S."/>
            <person name="Arachi H."/>
            <person name="Azer M."/>
            <person name="Bachantsang P."/>
            <person name="Barry A."/>
            <person name="Bayul T."/>
            <person name="Berlin A."/>
            <person name="Bessette D."/>
            <person name="Bloom T."/>
            <person name="Blye J."/>
            <person name="Boguslavskiy L."/>
            <person name="Bonnet C."/>
            <person name="Boukhgalter B."/>
            <person name="Bourzgui I."/>
            <person name="Brown A."/>
            <person name="Cahill P."/>
            <person name="Channer S."/>
            <person name="Cheshatsang Y."/>
            <person name="Chuda L."/>
            <person name="Citroen M."/>
            <person name="Collymore A."/>
            <person name="Cooke P."/>
            <person name="Costello M."/>
            <person name="D'Aco K."/>
            <person name="Daza R."/>
            <person name="De Haan G."/>
            <person name="DeGray S."/>
            <person name="DeMaso C."/>
            <person name="Dhargay N."/>
            <person name="Dooley K."/>
            <person name="Dooley E."/>
            <person name="Doricent M."/>
            <person name="Dorje P."/>
            <person name="Dorjee K."/>
            <person name="Dupes A."/>
            <person name="Elong R."/>
            <person name="Falk J."/>
            <person name="Farina A."/>
            <person name="Faro S."/>
            <person name="Ferguson D."/>
            <person name="Fisher S."/>
            <person name="Foley C.D."/>
            <person name="Franke A."/>
            <person name="Friedrich D."/>
            <person name="Gadbois L."/>
            <person name="Gearin G."/>
            <person name="Gearin C.R."/>
            <person name="Giannoukos G."/>
            <person name="Goode T."/>
            <person name="Graham J."/>
            <person name="Grandbois E."/>
            <person name="Grewal S."/>
            <person name="Gyaltsen K."/>
            <person name="Hafez N."/>
            <person name="Hagos B."/>
            <person name="Hall J."/>
            <person name="Henson C."/>
            <person name="Hollinger A."/>
            <person name="Honan T."/>
            <person name="Huard M.D."/>
            <person name="Hughes L."/>
            <person name="Hurhula B."/>
            <person name="Husby M.E."/>
            <person name="Kamat A."/>
            <person name="Kanga B."/>
            <person name="Kashin S."/>
            <person name="Khazanovich D."/>
            <person name="Kisner P."/>
            <person name="Lance K."/>
            <person name="Lara M."/>
            <person name="Lee W."/>
            <person name="Lennon N."/>
            <person name="Letendre F."/>
            <person name="LeVine R."/>
            <person name="Lipovsky A."/>
            <person name="Liu X."/>
            <person name="Liu J."/>
            <person name="Liu S."/>
            <person name="Lokyitsang T."/>
            <person name="Lokyitsang Y."/>
            <person name="Lubonja R."/>
            <person name="Lui A."/>
            <person name="MacDonald P."/>
            <person name="Magnisalis V."/>
            <person name="Maru K."/>
            <person name="Matthews C."/>
            <person name="McCusker W."/>
            <person name="McDonough S."/>
            <person name="Mehta T."/>
            <person name="Meldrim J."/>
            <person name="Meneus L."/>
            <person name="Mihai O."/>
            <person name="Mihalev A."/>
            <person name="Mihova T."/>
            <person name="Mittelman R."/>
            <person name="Mlenga V."/>
            <person name="Montmayeur A."/>
            <person name="Mulrain L."/>
            <person name="Navidi A."/>
            <person name="Naylor J."/>
            <person name="Negash T."/>
            <person name="Nguyen T."/>
            <person name="Nguyen N."/>
            <person name="Nicol R."/>
            <person name="Norbu C."/>
            <person name="Norbu N."/>
            <person name="Novod N."/>
            <person name="O'Neill B."/>
            <person name="Osman S."/>
            <person name="Markiewicz E."/>
            <person name="Oyono O.L."/>
            <person name="Patti C."/>
            <person name="Phunkhang P."/>
            <person name="Pierre F."/>
            <person name="Priest M."/>
            <person name="Raghuraman S."/>
            <person name="Rege F."/>
            <person name="Reyes R."/>
            <person name="Rise C."/>
            <person name="Rogov P."/>
            <person name="Ross K."/>
            <person name="Ryan E."/>
            <person name="Settipalli S."/>
            <person name="Shea T."/>
            <person name="Sherpa N."/>
            <person name="Shi L."/>
            <person name="Shih D."/>
            <person name="Sparrow T."/>
            <person name="Spaulding J."/>
            <person name="Stalker J."/>
            <person name="Stange-Thomann N."/>
            <person name="Stavropoulos S."/>
            <person name="Stone C."/>
            <person name="Strader C."/>
            <person name="Tesfaye S."/>
            <person name="Thomson T."/>
            <person name="Thoulutsang Y."/>
            <person name="Thoulutsang D."/>
            <person name="Topham K."/>
            <person name="Topping I."/>
            <person name="Tsamla T."/>
            <person name="Vassiliev H."/>
            <person name="Vo A."/>
            <person name="Wangchuk T."/>
            <person name="Wangdi T."/>
            <person name="Weiand M."/>
            <person name="Wilkinson J."/>
            <person name="Wilson A."/>
            <person name="Yadav S."/>
            <person name="Young G."/>
            <person name="Yu Q."/>
            <person name="Zembek L."/>
            <person name="Zhong D."/>
            <person name="Zimmer A."/>
            <person name="Zwirko Z."/>
            <person name="Jaffe D.B."/>
            <person name="Alvarez P."/>
            <person name="Brockman W."/>
            <person name="Butler J."/>
            <person name="Chin C."/>
            <person name="Gnerre S."/>
            <person name="Grabherr M."/>
            <person name="Kleber M."/>
            <person name="Mauceli E."/>
            <person name="MacCallum I."/>
        </authorList>
    </citation>
    <scope>NUCLEOTIDE SEQUENCE [LARGE SCALE GENOMIC DNA]</scope>
    <source>
        <strain evidence="2">MSH-3 / Tucson 14011-0111.49</strain>
    </source>
</reference>
<dbReference type="AlphaFoldDB" id="B4HBK5"/>
<proteinExistence type="predicted"/>
<protein>
    <submittedName>
        <fullName evidence="1">GL23241</fullName>
    </submittedName>
</protein>
<evidence type="ECO:0000313" key="1">
    <source>
        <dbReference type="EMBL" id="EDW39393.1"/>
    </source>
</evidence>